<dbReference type="Pfam" id="PF13759">
    <property type="entry name" value="2OG-FeII_Oxy_5"/>
    <property type="match status" value="1"/>
</dbReference>
<dbReference type="InterPro" id="IPR012668">
    <property type="entry name" value="CHP02466"/>
</dbReference>
<gene>
    <name evidence="2" type="ORF">METZ01_LOCUS240488</name>
</gene>
<dbReference type="AlphaFoldDB" id="A0A382HJV2"/>
<accession>A0A382HJV2</accession>
<protein>
    <recommendedName>
        <fullName evidence="3">Fe2OG dioxygenase domain-containing protein</fullName>
    </recommendedName>
</protein>
<reference evidence="2" key="1">
    <citation type="submission" date="2018-05" db="EMBL/GenBank/DDBJ databases">
        <authorList>
            <person name="Lanie J.A."/>
            <person name="Ng W.-L."/>
            <person name="Kazmierczak K.M."/>
            <person name="Andrzejewski T.M."/>
            <person name="Davidsen T.M."/>
            <person name="Wayne K.J."/>
            <person name="Tettelin H."/>
            <person name="Glass J.I."/>
            <person name="Rusch D."/>
            <person name="Podicherti R."/>
            <person name="Tsui H.-C.T."/>
            <person name="Winkler M.E."/>
        </authorList>
    </citation>
    <scope>NUCLEOTIDE SEQUENCE</scope>
</reference>
<proteinExistence type="predicted"/>
<name>A0A382HJV2_9ZZZZ</name>
<dbReference type="SUPFAM" id="SSF51197">
    <property type="entry name" value="Clavaminate synthase-like"/>
    <property type="match status" value="1"/>
</dbReference>
<feature type="compositionally biased region" description="Basic and acidic residues" evidence="1">
    <location>
        <begin position="1"/>
        <end position="20"/>
    </location>
</feature>
<evidence type="ECO:0000256" key="1">
    <source>
        <dbReference type="SAM" id="MobiDB-lite"/>
    </source>
</evidence>
<dbReference type="Gene3D" id="2.60.120.620">
    <property type="entry name" value="q2cbj1_9rhob like domain"/>
    <property type="match status" value="1"/>
</dbReference>
<organism evidence="2">
    <name type="scientific">marine metagenome</name>
    <dbReference type="NCBI Taxonomy" id="408172"/>
    <lineage>
        <taxon>unclassified sequences</taxon>
        <taxon>metagenomes</taxon>
        <taxon>ecological metagenomes</taxon>
    </lineage>
</organism>
<dbReference type="EMBL" id="UINC01061741">
    <property type="protein sequence ID" value="SVB87634.1"/>
    <property type="molecule type" value="Genomic_DNA"/>
</dbReference>
<feature type="region of interest" description="Disordered" evidence="1">
    <location>
        <begin position="1"/>
        <end position="23"/>
    </location>
</feature>
<evidence type="ECO:0000313" key="2">
    <source>
        <dbReference type="EMBL" id="SVB87634.1"/>
    </source>
</evidence>
<sequence>MMDTLRDIARTSRDDGKDMRSNLAGNIDRERSWATSQEIKDTFYYQLRPHVRAFTKSENARFQHNLLRKPKQVQDYDKLNFSFATDPWINYQKANEFNPIHAHNGNYSSVLYIDVPEVIAKENDEALTNITCRGQIEFIFGTDQLGVNGTHKIVPKTGDILLFDAKLKHCVYPFRSNTERISMSFNVGNINFDE</sequence>
<evidence type="ECO:0008006" key="3">
    <source>
        <dbReference type="Google" id="ProtNLM"/>
    </source>
</evidence>